<sequence>MALFLNTPPLMFNRPPLILCGGSKKDSSKPQNEMDVLVFGNPQLDKKRFSRTLQHHLRGELADSEFTLERARSLIKWARGQTVPNHMKPYVEKTDDNHFLKIGAAKRLFVGRRVSKELAERVTHEDLKKVGEILMFKKEGEGQGY</sequence>
<keyword evidence="2" id="KW-1185">Reference proteome</keyword>
<reference evidence="1 2" key="1">
    <citation type="journal article" date="2024" name="G3 (Bethesda)">
        <title>Genome assembly of Hibiscus sabdariffa L. provides insights into metabolisms of medicinal natural products.</title>
        <authorList>
            <person name="Kim T."/>
        </authorList>
    </citation>
    <scope>NUCLEOTIDE SEQUENCE [LARGE SCALE GENOMIC DNA]</scope>
    <source>
        <strain evidence="1">TK-2024</strain>
        <tissue evidence="1">Old leaves</tissue>
    </source>
</reference>
<comment type="caution">
    <text evidence="1">The sequence shown here is derived from an EMBL/GenBank/DDBJ whole genome shotgun (WGS) entry which is preliminary data.</text>
</comment>
<accession>A0ABR2FRB4</accession>
<proteinExistence type="predicted"/>
<name>A0ABR2FRB4_9ROSI</name>
<dbReference type="EMBL" id="JBBPBM010000004">
    <property type="protein sequence ID" value="KAK8586727.1"/>
    <property type="molecule type" value="Genomic_DNA"/>
</dbReference>
<dbReference type="Proteomes" id="UP001472677">
    <property type="component" value="Unassembled WGS sequence"/>
</dbReference>
<protein>
    <submittedName>
        <fullName evidence="1">Uncharacterized protein</fullName>
    </submittedName>
</protein>
<organism evidence="1 2">
    <name type="scientific">Hibiscus sabdariffa</name>
    <name type="common">roselle</name>
    <dbReference type="NCBI Taxonomy" id="183260"/>
    <lineage>
        <taxon>Eukaryota</taxon>
        <taxon>Viridiplantae</taxon>
        <taxon>Streptophyta</taxon>
        <taxon>Embryophyta</taxon>
        <taxon>Tracheophyta</taxon>
        <taxon>Spermatophyta</taxon>
        <taxon>Magnoliopsida</taxon>
        <taxon>eudicotyledons</taxon>
        <taxon>Gunneridae</taxon>
        <taxon>Pentapetalae</taxon>
        <taxon>rosids</taxon>
        <taxon>malvids</taxon>
        <taxon>Malvales</taxon>
        <taxon>Malvaceae</taxon>
        <taxon>Malvoideae</taxon>
        <taxon>Hibiscus</taxon>
    </lineage>
</organism>
<evidence type="ECO:0000313" key="2">
    <source>
        <dbReference type="Proteomes" id="UP001472677"/>
    </source>
</evidence>
<evidence type="ECO:0000313" key="1">
    <source>
        <dbReference type="EMBL" id="KAK8586727.1"/>
    </source>
</evidence>
<gene>
    <name evidence="1" type="ORF">V6N12_021256</name>
</gene>